<comment type="caution">
    <text evidence="2">The sequence shown here is derived from an EMBL/GenBank/DDBJ whole genome shotgun (WGS) entry which is preliminary data.</text>
</comment>
<feature type="region of interest" description="Disordered" evidence="1">
    <location>
        <begin position="52"/>
        <end position="81"/>
    </location>
</feature>
<dbReference type="EMBL" id="JACHLZ010000001">
    <property type="protein sequence ID" value="MBB5832105.1"/>
    <property type="molecule type" value="Genomic_DNA"/>
</dbReference>
<dbReference type="RefSeq" id="WP_184325478.1">
    <property type="nucleotide sequence ID" value="NZ_JACHLZ010000001.1"/>
</dbReference>
<gene>
    <name evidence="2" type="ORF">HNR70_001918</name>
</gene>
<evidence type="ECO:0000256" key="1">
    <source>
        <dbReference type="SAM" id="MobiDB-lite"/>
    </source>
</evidence>
<reference evidence="2 3" key="1">
    <citation type="submission" date="2020-08" db="EMBL/GenBank/DDBJ databases">
        <title>Sequencing the genomes of 1000 actinobacteria strains.</title>
        <authorList>
            <person name="Klenk H.-P."/>
        </authorList>
    </citation>
    <scope>NUCLEOTIDE SEQUENCE [LARGE SCALE GENOMIC DNA]</scope>
    <source>
        <strain evidence="2 3">DSM 28796</strain>
    </source>
</reference>
<accession>A0A841AFK3</accession>
<sequence>MDDPTPPRRALAGASAIGAAALLVLSFGPSALALTPSDSSVHAAPPAHVAVTAQQATSTAEAISRPEDDQEVVAGSAPEEA</sequence>
<evidence type="ECO:0000313" key="3">
    <source>
        <dbReference type="Proteomes" id="UP000588158"/>
    </source>
</evidence>
<organism evidence="2 3">
    <name type="scientific">Brachybacterium aquaticum</name>
    <dbReference type="NCBI Taxonomy" id="1432564"/>
    <lineage>
        <taxon>Bacteria</taxon>
        <taxon>Bacillati</taxon>
        <taxon>Actinomycetota</taxon>
        <taxon>Actinomycetes</taxon>
        <taxon>Micrococcales</taxon>
        <taxon>Dermabacteraceae</taxon>
        <taxon>Brachybacterium</taxon>
    </lineage>
</organism>
<proteinExistence type="predicted"/>
<name>A0A841AFK3_9MICO</name>
<dbReference type="AlphaFoldDB" id="A0A841AFK3"/>
<protein>
    <submittedName>
        <fullName evidence="2">Uncharacterized protein</fullName>
    </submittedName>
</protein>
<dbReference type="PROSITE" id="PS51318">
    <property type="entry name" value="TAT"/>
    <property type="match status" value="1"/>
</dbReference>
<keyword evidence="3" id="KW-1185">Reference proteome</keyword>
<dbReference type="Proteomes" id="UP000588158">
    <property type="component" value="Unassembled WGS sequence"/>
</dbReference>
<evidence type="ECO:0000313" key="2">
    <source>
        <dbReference type="EMBL" id="MBB5832105.1"/>
    </source>
</evidence>
<dbReference type="InterPro" id="IPR006311">
    <property type="entry name" value="TAT_signal"/>
</dbReference>